<evidence type="ECO:0000313" key="3">
    <source>
        <dbReference type="Proteomes" id="UP001221411"/>
    </source>
</evidence>
<accession>A0ABT5F460</accession>
<feature type="compositionally biased region" description="Basic and acidic residues" evidence="1">
    <location>
        <begin position="311"/>
        <end position="322"/>
    </location>
</feature>
<name>A0ABT5F460_9BACT</name>
<dbReference type="EMBL" id="JAQNDO010000001">
    <property type="protein sequence ID" value="MDC0747851.1"/>
    <property type="molecule type" value="Genomic_DNA"/>
</dbReference>
<dbReference type="RefSeq" id="WP_271926546.1">
    <property type="nucleotide sequence ID" value="NZ_JAQNDO010000001.1"/>
</dbReference>
<organism evidence="2 3">
    <name type="scientific">Polyangium mundeleinium</name>
    <dbReference type="NCBI Taxonomy" id="2995306"/>
    <lineage>
        <taxon>Bacteria</taxon>
        <taxon>Pseudomonadati</taxon>
        <taxon>Myxococcota</taxon>
        <taxon>Polyangia</taxon>
        <taxon>Polyangiales</taxon>
        <taxon>Polyangiaceae</taxon>
        <taxon>Polyangium</taxon>
    </lineage>
</organism>
<dbReference type="Proteomes" id="UP001221411">
    <property type="component" value="Unassembled WGS sequence"/>
</dbReference>
<comment type="caution">
    <text evidence="2">The sequence shown here is derived from an EMBL/GenBank/DDBJ whole genome shotgun (WGS) entry which is preliminary data.</text>
</comment>
<protein>
    <submittedName>
        <fullName evidence="2">Uncharacterized protein</fullName>
    </submittedName>
</protein>
<gene>
    <name evidence="2" type="ORF">POL67_41350</name>
</gene>
<keyword evidence="3" id="KW-1185">Reference proteome</keyword>
<feature type="region of interest" description="Disordered" evidence="1">
    <location>
        <begin position="290"/>
        <end position="360"/>
    </location>
</feature>
<sequence>MTVEALRRVGTLRLQARREELVRRGALLFEDALRTASLPGAGPGRVLLLRWLDIGVIRADMPPASVALALEQRVRALVSSAVHGEEPGAERAEVVFFRDEIEPFVALARRLGRGGRADAWFWPHAAPGFVPGMGREEALRFALRGVMETGAGPLAAAALVEALFSTRGALEPLLFVLRWQEGSALVRSLGGMTAEARMVVQTDSMSAAAPSIRTKSFRENIARFAASWGPSDARSVWLTAMFLLIEEPGRIADPRLAERAAAVATAIVATNGDPQARGQTTTKDEAVAEPPLAAPAPAGEFVETNSAGGRVEFKGKPARDAGEETDGASVGVAGEPRPEKPLPGGSREGGGLSEASPRVVSDEPAVAARIAGLSGLANGARVGKVSPDAADEEPWTPGGWGDGILRPTVVGGLFFLIPVLEQIGISARLEADPRLFDVGLAARFFASVARRFGAPAEDAALLALGGDRVDASFEDPALGEEVERLVRELLLEARRYFRRNLRLGLRDVVCRPGRIGSTRTHIDVVFDLEAADIRVRRAGLDLDPGWVPWLGRVVRYHYLHGADA</sequence>
<reference evidence="2 3" key="1">
    <citation type="submission" date="2022-11" db="EMBL/GenBank/DDBJ databases">
        <title>Minimal conservation of predation-associated metabolite biosynthetic gene clusters underscores biosynthetic potential of Myxococcota including descriptions for ten novel species: Archangium lansinium sp. nov., Myxococcus landrumus sp. nov., Nannocystis bai.</title>
        <authorList>
            <person name="Ahearne A."/>
            <person name="Stevens C."/>
            <person name="Dowd S."/>
        </authorList>
    </citation>
    <scope>NUCLEOTIDE SEQUENCE [LARGE SCALE GENOMIC DNA]</scope>
    <source>
        <strain evidence="2 3">RJM3</strain>
    </source>
</reference>
<evidence type="ECO:0000313" key="2">
    <source>
        <dbReference type="EMBL" id="MDC0747851.1"/>
    </source>
</evidence>
<evidence type="ECO:0000256" key="1">
    <source>
        <dbReference type="SAM" id="MobiDB-lite"/>
    </source>
</evidence>
<proteinExistence type="predicted"/>